<keyword evidence="10 15" id="KW-0560">Oxidoreductase</keyword>
<dbReference type="InterPro" id="IPR000971">
    <property type="entry name" value="Globin"/>
</dbReference>
<dbReference type="CDD" id="cd06184">
    <property type="entry name" value="flavohem_like_fad_nad_binding"/>
    <property type="match status" value="1"/>
</dbReference>
<dbReference type="PANTHER" id="PTHR43396:SF3">
    <property type="entry name" value="FLAVOHEMOPROTEIN"/>
    <property type="match status" value="1"/>
</dbReference>
<evidence type="ECO:0000256" key="9">
    <source>
        <dbReference type="ARBA" id="ARBA00022857"/>
    </source>
</evidence>
<dbReference type="Gene3D" id="3.40.50.80">
    <property type="entry name" value="Nucleotide-binding domain of ferredoxin-NADP reductase (FNR) module"/>
    <property type="match status" value="1"/>
</dbReference>
<dbReference type="InterPro" id="IPR023950">
    <property type="entry name" value="Hmp"/>
</dbReference>
<dbReference type="GO" id="GO:0008941">
    <property type="term" value="F:nitric oxide dioxygenase NAD(P)H activity"/>
    <property type="evidence" value="ECO:0007669"/>
    <property type="project" value="UniProtKB-UniRule"/>
</dbReference>
<protein>
    <recommendedName>
        <fullName evidence="15">Flavohemoprotein</fullName>
    </recommendedName>
    <alternativeName>
        <fullName evidence="15">Flavohemoglobin</fullName>
    </alternativeName>
    <alternativeName>
        <fullName evidence="15">Hemoglobin-like protein</fullName>
    </alternativeName>
    <alternativeName>
        <fullName evidence="15">Nitric oxide dioxygenase</fullName>
        <shortName evidence="15">NO oxygenase</shortName>
        <shortName evidence="15">NOD</shortName>
        <ecNumber evidence="15">1.14.12.17</ecNumber>
    </alternativeName>
</protein>
<dbReference type="FunFam" id="2.40.30.10:FF:000034">
    <property type="entry name" value="Flavohemoprotein"/>
    <property type="match status" value="1"/>
</dbReference>
<sequence>MLSKSTMEIVKSTASILEVHGKAITTVFYRNLFEAHPELLNIFNHANQAKGRQQTALANTVYAAAVHIENLEAILPVVKQIAHKHRSLGIKAEHYPTVGEFLLKAIKEVLGDAATDEIIQAWGEAYGVIADAFIQTEEAMYKEAEAQEGGWRYFKEFEVAKKVLENEKIVSFYLKPADGKKLPVYKPGQYITVQIEIPGEKYLHNRQYSLSQAPGEDAYRISVKREDEGHPNGVVSVYLHEQLKEGDTLQVSAPAGDFQLEMTSTAPVAFISGGVGITPLMSMFETLATTDANRKTAFIHCARSENYHAFGQEIDAVLAKMPNAKYFKLNSDEPNGIINREFIQQNVAEGSNVYVCGPVNFMEAVINDLYALGFTESQVHFEFFGPAMQLELKA</sequence>
<dbReference type="Proteomes" id="UP000036867">
    <property type="component" value="Unassembled WGS sequence"/>
</dbReference>
<evidence type="ECO:0000256" key="13">
    <source>
        <dbReference type="ARBA" id="ARBA00048649"/>
    </source>
</evidence>
<feature type="domain" description="FAD-binding FR-type" evidence="17">
    <location>
        <begin position="152"/>
        <end position="261"/>
    </location>
</feature>
<evidence type="ECO:0000256" key="12">
    <source>
        <dbReference type="ARBA" id="ARBA00023027"/>
    </source>
</evidence>
<dbReference type="RefSeq" id="WP_053416596.1">
    <property type="nucleotide sequence ID" value="NZ_LILB01000001.1"/>
</dbReference>
<dbReference type="GO" id="GO:0005344">
    <property type="term" value="F:oxygen carrier activity"/>
    <property type="evidence" value="ECO:0007669"/>
    <property type="project" value="UniProtKB-UniRule"/>
</dbReference>
<dbReference type="GeneID" id="301136157"/>
<feature type="active site" description="Charge relay system" evidence="15">
    <location>
        <position position="95"/>
    </location>
</feature>
<comment type="caution">
    <text evidence="18">The sequence shown here is derived from an EMBL/GenBank/DDBJ whole genome shotgun (WGS) entry which is preliminary data.</text>
</comment>
<evidence type="ECO:0000256" key="1">
    <source>
        <dbReference type="ARBA" id="ARBA00006401"/>
    </source>
</evidence>
<evidence type="ECO:0000256" key="14">
    <source>
        <dbReference type="ARBA" id="ARBA00049433"/>
    </source>
</evidence>
<comment type="cofactor">
    <cofactor evidence="15">
        <name>heme b</name>
        <dbReference type="ChEBI" id="CHEBI:60344"/>
    </cofactor>
    <text evidence="15">Binds 1 heme b (iron(II)-protoporphyrin IX) group per subunit.</text>
</comment>
<dbReference type="GO" id="GO:0071949">
    <property type="term" value="F:FAD binding"/>
    <property type="evidence" value="ECO:0007669"/>
    <property type="project" value="InterPro"/>
</dbReference>
<comment type="cofactor">
    <cofactor evidence="15">
        <name>FAD</name>
        <dbReference type="ChEBI" id="CHEBI:57692"/>
    </cofactor>
    <text evidence="15">Binds 1 FAD per subunit.</text>
</comment>
<evidence type="ECO:0000256" key="5">
    <source>
        <dbReference type="ARBA" id="ARBA00022621"/>
    </source>
</evidence>
<dbReference type="GO" id="GO:0019825">
    <property type="term" value="F:oxygen binding"/>
    <property type="evidence" value="ECO:0007669"/>
    <property type="project" value="InterPro"/>
</dbReference>
<keyword evidence="9 15" id="KW-0521">NADP</keyword>
<evidence type="ECO:0000256" key="15">
    <source>
        <dbReference type="HAMAP-Rule" id="MF_01252"/>
    </source>
</evidence>
<keyword evidence="5 15" id="KW-0561">Oxygen transport</keyword>
<dbReference type="SUPFAM" id="SSF63380">
    <property type="entry name" value="Riboflavin synthase domain-like"/>
    <property type="match status" value="1"/>
</dbReference>
<keyword evidence="4 15" id="KW-0349">Heme</keyword>
<evidence type="ECO:0000259" key="17">
    <source>
        <dbReference type="PROSITE" id="PS51384"/>
    </source>
</evidence>
<keyword evidence="11 15" id="KW-0408">Iron</keyword>
<dbReference type="AlphaFoldDB" id="A0A0M0LMY1"/>
<dbReference type="HAMAP" id="MF_01252">
    <property type="entry name" value="Hmp"/>
    <property type="match status" value="1"/>
</dbReference>
<keyword evidence="6 15" id="KW-0285">Flavoprotein</keyword>
<organism evidence="18 19">
    <name type="scientific">Viridibacillus arvi</name>
    <dbReference type="NCBI Taxonomy" id="263475"/>
    <lineage>
        <taxon>Bacteria</taxon>
        <taxon>Bacillati</taxon>
        <taxon>Bacillota</taxon>
        <taxon>Bacilli</taxon>
        <taxon>Bacillales</taxon>
        <taxon>Caryophanaceae</taxon>
        <taxon>Viridibacillus</taxon>
    </lineage>
</organism>
<accession>A0A0M0LMY1</accession>
<dbReference type="PRINTS" id="PR00410">
    <property type="entry name" value="PHEHYDRXLASE"/>
</dbReference>
<evidence type="ECO:0000313" key="18">
    <source>
        <dbReference type="EMBL" id="KOO52430.1"/>
    </source>
</evidence>
<feature type="site" description="Influences the redox potential of the prosthetic heme and FAD groups" evidence="15">
    <location>
        <position position="84"/>
    </location>
</feature>
<dbReference type="CDD" id="cd14777">
    <property type="entry name" value="Yhb1-globin-like"/>
    <property type="match status" value="1"/>
</dbReference>
<dbReference type="InterPro" id="IPR001709">
    <property type="entry name" value="Flavoprot_Pyr_Nucl_cyt_Rdtase"/>
</dbReference>
<evidence type="ECO:0000256" key="11">
    <source>
        <dbReference type="ARBA" id="ARBA00023004"/>
    </source>
</evidence>
<keyword evidence="3 15" id="KW-0813">Transport</keyword>
<comment type="function">
    <text evidence="15">Is involved in NO detoxification in an aerobic process, termed nitric oxide dioxygenase (NOD) reaction that utilizes O(2) and NAD(P)H to convert NO to nitrate, which protects the bacterium from various noxious nitrogen compounds. Therefore, plays a central role in the inducible response to nitrosative stress.</text>
</comment>
<reference evidence="19" key="1">
    <citation type="submission" date="2015-08" db="EMBL/GenBank/DDBJ databases">
        <title>Fjat-10028 dsm 16317.</title>
        <authorList>
            <person name="Liu B."/>
            <person name="Wang J."/>
            <person name="Zhu Y."/>
            <person name="Liu G."/>
            <person name="Chen Q."/>
            <person name="Chen Z."/>
            <person name="Lan J."/>
            <person name="Che J."/>
            <person name="Ge C."/>
            <person name="Shi H."/>
            <person name="Pan Z."/>
            <person name="Liu X."/>
        </authorList>
    </citation>
    <scope>NUCLEOTIDE SEQUENCE [LARGE SCALE GENOMIC DNA]</scope>
    <source>
        <strain evidence="19">DSM 16317</strain>
    </source>
</reference>
<name>A0A0M0LMY1_9BACL</name>
<dbReference type="EC" id="1.14.12.17" evidence="15"/>
<dbReference type="STRING" id="263475.AMD00_08560"/>
<feature type="site" description="Involved in heme-bound ligand stabilization and O-O bond activation" evidence="15">
    <location>
        <position position="29"/>
    </location>
</feature>
<evidence type="ECO:0000256" key="4">
    <source>
        <dbReference type="ARBA" id="ARBA00022617"/>
    </source>
</evidence>
<evidence type="ECO:0000256" key="3">
    <source>
        <dbReference type="ARBA" id="ARBA00022448"/>
    </source>
</evidence>
<feature type="active site" description="Charge relay system" evidence="15">
    <location>
        <position position="137"/>
    </location>
</feature>
<evidence type="ECO:0000256" key="8">
    <source>
        <dbReference type="ARBA" id="ARBA00022827"/>
    </source>
</evidence>
<comment type="similarity">
    <text evidence="1 15">In the C-terminal section; belongs to the flavoprotein pyridine nucleotide cytochrome reductase family.</text>
</comment>
<feature type="site" description="Influences the redox potential of the prosthetic heme and FAD groups" evidence="15">
    <location>
        <position position="382"/>
    </location>
</feature>
<evidence type="ECO:0000259" key="16">
    <source>
        <dbReference type="PROSITE" id="PS01033"/>
    </source>
</evidence>
<dbReference type="PATRIC" id="fig|263475.3.peg.2169"/>
<dbReference type="InterPro" id="IPR012292">
    <property type="entry name" value="Globin/Proto"/>
</dbReference>
<gene>
    <name evidence="15" type="primary">hmp</name>
    <name evidence="18" type="ORF">AMD00_08560</name>
</gene>
<dbReference type="SUPFAM" id="SSF46458">
    <property type="entry name" value="Globin-like"/>
    <property type="match status" value="1"/>
</dbReference>
<evidence type="ECO:0000256" key="10">
    <source>
        <dbReference type="ARBA" id="ARBA00023002"/>
    </source>
</evidence>
<dbReference type="Gene3D" id="2.40.30.10">
    <property type="entry name" value="Translation factors"/>
    <property type="match status" value="1"/>
</dbReference>
<evidence type="ECO:0000313" key="19">
    <source>
        <dbReference type="Proteomes" id="UP000036867"/>
    </source>
</evidence>
<dbReference type="PROSITE" id="PS51384">
    <property type="entry name" value="FAD_FR"/>
    <property type="match status" value="1"/>
</dbReference>
<feature type="binding site" evidence="15">
    <location>
        <position position="190"/>
    </location>
    <ligand>
        <name>FAD</name>
        <dbReference type="ChEBI" id="CHEBI:57692"/>
    </ligand>
</feature>
<dbReference type="NCBIfam" id="NF009805">
    <property type="entry name" value="PRK13289.1"/>
    <property type="match status" value="1"/>
</dbReference>
<keyword evidence="19" id="KW-1185">Reference proteome</keyword>
<dbReference type="GO" id="GO:0046872">
    <property type="term" value="F:metal ion binding"/>
    <property type="evidence" value="ECO:0007669"/>
    <property type="project" value="UniProtKB-KW"/>
</dbReference>
<dbReference type="Gene3D" id="1.10.490.10">
    <property type="entry name" value="Globins"/>
    <property type="match status" value="1"/>
</dbReference>
<dbReference type="GO" id="GO:0020037">
    <property type="term" value="F:heme binding"/>
    <property type="evidence" value="ECO:0007669"/>
    <property type="project" value="InterPro"/>
</dbReference>
<evidence type="ECO:0000256" key="2">
    <source>
        <dbReference type="ARBA" id="ARBA00008414"/>
    </source>
</evidence>
<dbReference type="GO" id="GO:0046210">
    <property type="term" value="P:nitric oxide catabolic process"/>
    <property type="evidence" value="ECO:0007669"/>
    <property type="project" value="TreeGrafter"/>
</dbReference>
<evidence type="ECO:0000256" key="7">
    <source>
        <dbReference type="ARBA" id="ARBA00022723"/>
    </source>
</evidence>
<dbReference type="GO" id="GO:0009636">
    <property type="term" value="P:response to toxic substance"/>
    <property type="evidence" value="ECO:0007669"/>
    <property type="project" value="UniProtKB-KW"/>
</dbReference>
<dbReference type="InterPro" id="IPR017927">
    <property type="entry name" value="FAD-bd_FR_type"/>
</dbReference>
<dbReference type="InterPro" id="IPR001433">
    <property type="entry name" value="OxRdtase_FAD/NAD-bd"/>
</dbReference>
<dbReference type="Pfam" id="PF00175">
    <property type="entry name" value="NAD_binding_1"/>
    <property type="match status" value="1"/>
</dbReference>
<dbReference type="InterPro" id="IPR009050">
    <property type="entry name" value="Globin-like_sf"/>
</dbReference>
<evidence type="ECO:0000256" key="6">
    <source>
        <dbReference type="ARBA" id="ARBA00022630"/>
    </source>
</evidence>
<feature type="binding site" evidence="15">
    <location>
        <begin position="206"/>
        <end position="209"/>
    </location>
    <ligand>
        <name>FAD</name>
        <dbReference type="ChEBI" id="CHEBI:57692"/>
    </ligand>
</feature>
<dbReference type="PANTHER" id="PTHR43396">
    <property type="entry name" value="FLAVOHEMOPROTEIN"/>
    <property type="match status" value="1"/>
</dbReference>
<dbReference type="InterPro" id="IPR008333">
    <property type="entry name" value="Cbr1-like_FAD-bd_dom"/>
</dbReference>
<keyword evidence="7 15" id="KW-0479">Metal-binding</keyword>
<dbReference type="GO" id="GO:0071500">
    <property type="term" value="P:cellular response to nitrosative stress"/>
    <property type="evidence" value="ECO:0007669"/>
    <property type="project" value="TreeGrafter"/>
</dbReference>
<dbReference type="PROSITE" id="PS01033">
    <property type="entry name" value="GLOBIN"/>
    <property type="match status" value="1"/>
</dbReference>
<comment type="catalytic activity">
    <reaction evidence="14 15">
        <text>2 nitric oxide + NADPH + 2 O2 = 2 nitrate + NADP(+) + H(+)</text>
        <dbReference type="Rhea" id="RHEA:19465"/>
        <dbReference type="ChEBI" id="CHEBI:15378"/>
        <dbReference type="ChEBI" id="CHEBI:15379"/>
        <dbReference type="ChEBI" id="CHEBI:16480"/>
        <dbReference type="ChEBI" id="CHEBI:17632"/>
        <dbReference type="ChEBI" id="CHEBI:57783"/>
        <dbReference type="ChEBI" id="CHEBI:58349"/>
        <dbReference type="EC" id="1.14.12.17"/>
    </reaction>
</comment>
<dbReference type="FunFam" id="1.10.490.10:FF:000003">
    <property type="entry name" value="Flavohemoprotein"/>
    <property type="match status" value="1"/>
</dbReference>
<dbReference type="OrthoDB" id="9801223at2"/>
<dbReference type="Pfam" id="PF00970">
    <property type="entry name" value="FAD_binding_6"/>
    <property type="match status" value="1"/>
</dbReference>
<dbReference type="PRINTS" id="PR00371">
    <property type="entry name" value="FPNCR"/>
</dbReference>
<comment type="similarity">
    <text evidence="2 15">Belongs to the globin family. Two-domain flavohemoproteins subfamily.</text>
</comment>
<keyword evidence="8 15" id="KW-0274">FAD</keyword>
<feature type="binding site" description="proximal binding residue" evidence="15">
    <location>
        <position position="85"/>
    </location>
    <ligand>
        <name>heme b</name>
        <dbReference type="ChEBI" id="CHEBI:60344"/>
    </ligand>
    <ligandPart>
        <name>Fe</name>
        <dbReference type="ChEBI" id="CHEBI:18248"/>
    </ligandPart>
</feature>
<proteinExistence type="inferred from homology"/>
<feature type="domain" description="Globin" evidence="16">
    <location>
        <begin position="1"/>
        <end position="138"/>
    </location>
</feature>
<keyword evidence="12 15" id="KW-0520">NAD</keyword>
<dbReference type="SUPFAM" id="SSF52343">
    <property type="entry name" value="Ferredoxin reductase-like, C-terminal NADP-linked domain"/>
    <property type="match status" value="1"/>
</dbReference>
<dbReference type="InterPro" id="IPR017938">
    <property type="entry name" value="Riboflavin_synthase-like_b-brl"/>
</dbReference>
<keyword evidence="15" id="KW-0216">Detoxification</keyword>
<dbReference type="InterPro" id="IPR039261">
    <property type="entry name" value="FNR_nucleotide-bd"/>
</dbReference>
<comment type="catalytic activity">
    <reaction evidence="13 15">
        <text>2 nitric oxide + NADH + 2 O2 = 2 nitrate + NAD(+) + H(+)</text>
        <dbReference type="Rhea" id="RHEA:19469"/>
        <dbReference type="ChEBI" id="CHEBI:15378"/>
        <dbReference type="ChEBI" id="CHEBI:15379"/>
        <dbReference type="ChEBI" id="CHEBI:16480"/>
        <dbReference type="ChEBI" id="CHEBI:17632"/>
        <dbReference type="ChEBI" id="CHEBI:57540"/>
        <dbReference type="ChEBI" id="CHEBI:57945"/>
        <dbReference type="EC" id="1.14.12.17"/>
    </reaction>
</comment>
<feature type="binding site" evidence="15">
    <location>
        <begin position="383"/>
        <end position="386"/>
    </location>
    <ligand>
        <name>FAD</name>
        <dbReference type="ChEBI" id="CHEBI:57692"/>
    </ligand>
</feature>
<dbReference type="EMBL" id="LILB01000001">
    <property type="protein sequence ID" value="KOO52430.1"/>
    <property type="molecule type" value="Genomic_DNA"/>
</dbReference>
<feature type="binding site" evidence="15">
    <location>
        <begin position="274"/>
        <end position="279"/>
    </location>
    <ligand>
        <name>NADP(+)</name>
        <dbReference type="ChEBI" id="CHEBI:58349"/>
    </ligand>
</feature>
<feature type="region of interest" description="Reductase" evidence="15">
    <location>
        <begin position="149"/>
        <end position="394"/>
    </location>
</feature>
<dbReference type="Pfam" id="PF00042">
    <property type="entry name" value="Globin"/>
    <property type="match status" value="1"/>
</dbReference>
<comment type="domain">
    <text evidence="15">Consists of two distinct domains; an N-terminal heme-containing oxygen-binding domain and a C-terminal reductase domain with binding sites for FAD and NAD(P)H.</text>
</comment>